<keyword evidence="1" id="KW-0812">Transmembrane</keyword>
<dbReference type="AlphaFoldDB" id="A0AAN9J945"/>
<sequence>MYINKWDVARSVEIVNGTNQVAFRFTDAIISIQSLYFGFTILYHSLQRNPFSSKHSEKKNFFSYHFP</sequence>
<organism evidence="2 3">
    <name type="scientific">Clitoria ternatea</name>
    <name type="common">Butterfly pea</name>
    <dbReference type="NCBI Taxonomy" id="43366"/>
    <lineage>
        <taxon>Eukaryota</taxon>
        <taxon>Viridiplantae</taxon>
        <taxon>Streptophyta</taxon>
        <taxon>Embryophyta</taxon>
        <taxon>Tracheophyta</taxon>
        <taxon>Spermatophyta</taxon>
        <taxon>Magnoliopsida</taxon>
        <taxon>eudicotyledons</taxon>
        <taxon>Gunneridae</taxon>
        <taxon>Pentapetalae</taxon>
        <taxon>rosids</taxon>
        <taxon>fabids</taxon>
        <taxon>Fabales</taxon>
        <taxon>Fabaceae</taxon>
        <taxon>Papilionoideae</taxon>
        <taxon>50 kb inversion clade</taxon>
        <taxon>NPAAA clade</taxon>
        <taxon>indigoferoid/millettioid clade</taxon>
        <taxon>Phaseoleae</taxon>
        <taxon>Clitoria</taxon>
    </lineage>
</organism>
<evidence type="ECO:0000256" key="1">
    <source>
        <dbReference type="SAM" id="Phobius"/>
    </source>
</evidence>
<protein>
    <submittedName>
        <fullName evidence="2">Uncharacterized protein</fullName>
    </submittedName>
</protein>
<proteinExistence type="predicted"/>
<evidence type="ECO:0000313" key="3">
    <source>
        <dbReference type="Proteomes" id="UP001359559"/>
    </source>
</evidence>
<dbReference type="EMBL" id="JAYKXN010000004">
    <property type="protein sequence ID" value="KAK7294413.1"/>
    <property type="molecule type" value="Genomic_DNA"/>
</dbReference>
<comment type="caution">
    <text evidence="2">The sequence shown here is derived from an EMBL/GenBank/DDBJ whole genome shotgun (WGS) entry which is preliminary data.</text>
</comment>
<keyword evidence="3" id="KW-1185">Reference proteome</keyword>
<accession>A0AAN9J945</accession>
<dbReference type="Proteomes" id="UP001359559">
    <property type="component" value="Unassembled WGS sequence"/>
</dbReference>
<feature type="transmembrane region" description="Helical" evidence="1">
    <location>
        <begin position="28"/>
        <end position="46"/>
    </location>
</feature>
<keyword evidence="1" id="KW-0472">Membrane</keyword>
<keyword evidence="1" id="KW-1133">Transmembrane helix</keyword>
<reference evidence="2 3" key="1">
    <citation type="submission" date="2024-01" db="EMBL/GenBank/DDBJ databases">
        <title>The genomes of 5 underutilized Papilionoideae crops provide insights into root nodulation and disease resistance.</title>
        <authorList>
            <person name="Yuan L."/>
        </authorList>
    </citation>
    <scope>NUCLEOTIDE SEQUENCE [LARGE SCALE GENOMIC DNA]</scope>
    <source>
        <strain evidence="2">LY-2023</strain>
        <tissue evidence="2">Leaf</tissue>
    </source>
</reference>
<gene>
    <name evidence="2" type="ORF">RJT34_17302</name>
</gene>
<evidence type="ECO:0000313" key="2">
    <source>
        <dbReference type="EMBL" id="KAK7294413.1"/>
    </source>
</evidence>
<name>A0AAN9J945_CLITE</name>